<dbReference type="Pfam" id="PF13729">
    <property type="entry name" value="TraF_2"/>
    <property type="match status" value="1"/>
</dbReference>
<name>A0A4R0MTP4_9SPHI</name>
<keyword evidence="3" id="KW-1185">Reference proteome</keyword>
<dbReference type="InterPro" id="IPR032811">
    <property type="entry name" value="Put_conjugal_transfer"/>
</dbReference>
<dbReference type="OrthoDB" id="748007at2"/>
<dbReference type="EMBL" id="SJSK01000003">
    <property type="protein sequence ID" value="TCC90451.1"/>
    <property type="molecule type" value="Genomic_DNA"/>
</dbReference>
<organism evidence="2 3">
    <name type="scientific">Pedobacter frigiditerrae</name>
    <dbReference type="NCBI Taxonomy" id="2530452"/>
    <lineage>
        <taxon>Bacteria</taxon>
        <taxon>Pseudomonadati</taxon>
        <taxon>Bacteroidota</taxon>
        <taxon>Sphingobacteriia</taxon>
        <taxon>Sphingobacteriales</taxon>
        <taxon>Sphingobacteriaceae</taxon>
        <taxon>Pedobacter</taxon>
    </lineage>
</organism>
<reference evidence="2 3" key="1">
    <citation type="submission" date="2019-02" db="EMBL/GenBank/DDBJ databases">
        <title>Pedobacter sp. RP-1-13 sp. nov., isolated from Arctic soil.</title>
        <authorList>
            <person name="Dahal R.H."/>
        </authorList>
    </citation>
    <scope>NUCLEOTIDE SEQUENCE [LARGE SCALE GENOMIC DNA]</scope>
    <source>
        <strain evidence="2 3">RP-1-13</strain>
    </source>
</reference>
<dbReference type="AlphaFoldDB" id="A0A4R0MTP4"/>
<protein>
    <recommendedName>
        <fullName evidence="4">Outer membrane protein beta-barrel domain-containing protein</fullName>
    </recommendedName>
</protein>
<sequence>MNKLFSLFLLLILSSNFCFAQNNLGPKLTAMGMNSAAVKDLWSLEGNPSGITGIKSSTLAINYSKFLFDNELSKQAIAFATPFKNNYIGVSFQRYGITEYNEIKGGIALAKSFGDKLSIALKGNYHQIKISNYGATTGFSIDVGAMYDYNKILTFGVSINNPSIQKFNTKTVEVAIPTVIQVGGTYKASTKVLIATSICKDLDKPIDVGLGLEYKLIELVNLRVGLTAKPFKQYVGFGLNYKKLAIDIAVESDTYLGYIPQMALAYAF</sequence>
<accession>A0A4R0MTP4</accession>
<comment type="caution">
    <text evidence="2">The sequence shown here is derived from an EMBL/GenBank/DDBJ whole genome shotgun (WGS) entry which is preliminary data.</text>
</comment>
<keyword evidence="1" id="KW-0732">Signal</keyword>
<dbReference type="SUPFAM" id="SSF56935">
    <property type="entry name" value="Porins"/>
    <property type="match status" value="1"/>
</dbReference>
<dbReference type="RefSeq" id="WP_131553850.1">
    <property type="nucleotide sequence ID" value="NZ_SJSK01000003.1"/>
</dbReference>
<feature type="signal peptide" evidence="1">
    <location>
        <begin position="1"/>
        <end position="20"/>
    </location>
</feature>
<evidence type="ECO:0008006" key="4">
    <source>
        <dbReference type="Google" id="ProtNLM"/>
    </source>
</evidence>
<dbReference type="Proteomes" id="UP000292884">
    <property type="component" value="Unassembled WGS sequence"/>
</dbReference>
<evidence type="ECO:0000256" key="1">
    <source>
        <dbReference type="SAM" id="SignalP"/>
    </source>
</evidence>
<proteinExistence type="predicted"/>
<gene>
    <name evidence="2" type="ORF">EZ428_14345</name>
</gene>
<evidence type="ECO:0000313" key="2">
    <source>
        <dbReference type="EMBL" id="TCC90451.1"/>
    </source>
</evidence>
<evidence type="ECO:0000313" key="3">
    <source>
        <dbReference type="Proteomes" id="UP000292884"/>
    </source>
</evidence>
<feature type="chain" id="PRO_5020990585" description="Outer membrane protein beta-barrel domain-containing protein" evidence="1">
    <location>
        <begin position="21"/>
        <end position="268"/>
    </location>
</feature>
<dbReference type="Gene3D" id="2.40.160.60">
    <property type="entry name" value="Outer membrane protein transport protein (OMPP1/FadL/TodX)"/>
    <property type="match status" value="1"/>
</dbReference>